<feature type="domain" description="Rhodanese" evidence="1">
    <location>
        <begin position="8"/>
        <end position="95"/>
    </location>
</feature>
<dbReference type="Pfam" id="PF00581">
    <property type="entry name" value="Rhodanese"/>
    <property type="match status" value="1"/>
</dbReference>
<evidence type="ECO:0000313" key="2">
    <source>
        <dbReference type="EMBL" id="MBM7642577.1"/>
    </source>
</evidence>
<dbReference type="InterPro" id="IPR036873">
    <property type="entry name" value="Rhodanese-like_dom_sf"/>
</dbReference>
<dbReference type="InterPro" id="IPR050229">
    <property type="entry name" value="GlpE_sulfurtransferase"/>
</dbReference>
<dbReference type="SUPFAM" id="SSF52821">
    <property type="entry name" value="Rhodanese/Cell cycle control phosphatase"/>
    <property type="match status" value="1"/>
</dbReference>
<dbReference type="RefSeq" id="WP_205009420.1">
    <property type="nucleotide sequence ID" value="NZ_JAFBEH010000014.1"/>
</dbReference>
<sequence length="95" mass="10755">MTNYPEKVTQGALLIDVRSADEYAQGHFEGSINIPHLEMFEAELPQDKNQTILLHCKMGPRADLAKEILAHRGYHQVENLGGLEDMEALGFQYQE</sequence>
<comment type="caution">
    <text evidence="2">The sequence shown here is derived from an EMBL/GenBank/DDBJ whole genome shotgun (WGS) entry which is preliminary data.</text>
</comment>
<dbReference type="PANTHER" id="PTHR43031:SF1">
    <property type="entry name" value="PYRIDINE NUCLEOTIDE-DISULPHIDE OXIDOREDUCTASE"/>
    <property type="match status" value="1"/>
</dbReference>
<dbReference type="PROSITE" id="PS50206">
    <property type="entry name" value="RHODANESE_3"/>
    <property type="match status" value="1"/>
</dbReference>
<dbReference type="InterPro" id="IPR001763">
    <property type="entry name" value="Rhodanese-like_dom"/>
</dbReference>
<protein>
    <submittedName>
        <fullName evidence="2">Rhodanese-related sulfurtransferase</fullName>
    </submittedName>
</protein>
<evidence type="ECO:0000313" key="3">
    <source>
        <dbReference type="Proteomes" id="UP000697472"/>
    </source>
</evidence>
<dbReference type="PANTHER" id="PTHR43031">
    <property type="entry name" value="FAD-DEPENDENT OXIDOREDUCTASE"/>
    <property type="match status" value="1"/>
</dbReference>
<gene>
    <name evidence="2" type="ORF">JOC28_000874</name>
</gene>
<name>A0ABS2PT66_9STRE</name>
<dbReference type="Gene3D" id="3.40.250.10">
    <property type="entry name" value="Rhodanese-like domain"/>
    <property type="match status" value="1"/>
</dbReference>
<dbReference type="Proteomes" id="UP000697472">
    <property type="component" value="Unassembled WGS sequence"/>
</dbReference>
<reference evidence="2 3" key="1">
    <citation type="submission" date="2021-01" db="EMBL/GenBank/DDBJ databases">
        <title>Genomic Encyclopedia of Type Strains, Phase IV (KMG-IV): sequencing the most valuable type-strain genomes for metagenomic binning, comparative biology and taxonomic classification.</title>
        <authorList>
            <person name="Goeker M."/>
        </authorList>
    </citation>
    <scope>NUCLEOTIDE SEQUENCE [LARGE SCALE GENOMIC DNA]</scope>
    <source>
        <strain evidence="2 3">DSM 27382</strain>
    </source>
</reference>
<dbReference type="EMBL" id="JAFBEH010000014">
    <property type="protein sequence ID" value="MBM7642577.1"/>
    <property type="molecule type" value="Genomic_DNA"/>
</dbReference>
<organism evidence="2 3">
    <name type="scientific">Streptococcus loxodontisalivarius</name>
    <dbReference type="NCBI Taxonomy" id="1349415"/>
    <lineage>
        <taxon>Bacteria</taxon>
        <taxon>Bacillati</taxon>
        <taxon>Bacillota</taxon>
        <taxon>Bacilli</taxon>
        <taxon>Lactobacillales</taxon>
        <taxon>Streptococcaceae</taxon>
        <taxon>Streptococcus</taxon>
    </lineage>
</organism>
<proteinExistence type="predicted"/>
<accession>A0ABS2PT66</accession>
<dbReference type="CDD" id="cd00158">
    <property type="entry name" value="RHOD"/>
    <property type="match status" value="1"/>
</dbReference>
<keyword evidence="3" id="KW-1185">Reference proteome</keyword>
<evidence type="ECO:0000259" key="1">
    <source>
        <dbReference type="PROSITE" id="PS50206"/>
    </source>
</evidence>
<dbReference type="SMART" id="SM00450">
    <property type="entry name" value="RHOD"/>
    <property type="match status" value="1"/>
</dbReference>